<dbReference type="SUPFAM" id="SSF52374">
    <property type="entry name" value="Nucleotidylyl transferase"/>
    <property type="match status" value="1"/>
</dbReference>
<dbReference type="GO" id="GO:0008270">
    <property type="term" value="F:zinc ion binding"/>
    <property type="evidence" value="ECO:0007669"/>
    <property type="project" value="UniProtKB-UniRule"/>
</dbReference>
<feature type="binding site" evidence="13">
    <location>
        <position position="210"/>
    </location>
    <ligand>
        <name>Zn(2+)</name>
        <dbReference type="ChEBI" id="CHEBI:29105"/>
    </ligand>
</feature>
<evidence type="ECO:0000256" key="3">
    <source>
        <dbReference type="ARBA" id="ARBA00011245"/>
    </source>
</evidence>
<keyword evidence="8 13" id="KW-0862">Zinc</keyword>
<protein>
    <recommendedName>
        <fullName evidence="13">Cysteine--tRNA ligase</fullName>
        <ecNumber evidence="13">6.1.1.16</ecNumber>
    </recommendedName>
    <alternativeName>
        <fullName evidence="13">Cysteinyl-tRNA synthetase</fullName>
        <shortName evidence="13">CysRS</shortName>
    </alternativeName>
</protein>
<dbReference type="InterPro" id="IPR015273">
    <property type="entry name" value="Cys-tRNA-synt_Ia_DALR"/>
</dbReference>
<evidence type="ECO:0000313" key="16">
    <source>
        <dbReference type="Proteomes" id="UP000008922"/>
    </source>
</evidence>
<dbReference type="Gene3D" id="3.40.50.620">
    <property type="entry name" value="HUPs"/>
    <property type="match status" value="1"/>
</dbReference>
<feature type="domain" description="Cysteinyl-tRNA synthetase class Ia DALR" evidence="14">
    <location>
        <begin position="352"/>
        <end position="415"/>
    </location>
</feature>
<evidence type="ECO:0000256" key="9">
    <source>
        <dbReference type="ARBA" id="ARBA00022840"/>
    </source>
</evidence>
<dbReference type="GO" id="GO:0004817">
    <property type="term" value="F:cysteine-tRNA ligase activity"/>
    <property type="evidence" value="ECO:0007669"/>
    <property type="project" value="UniProtKB-UniRule"/>
</dbReference>
<accession>E8N2T2</accession>
<evidence type="ECO:0000256" key="6">
    <source>
        <dbReference type="ARBA" id="ARBA00022723"/>
    </source>
</evidence>
<dbReference type="InterPro" id="IPR009080">
    <property type="entry name" value="tRNAsynth_Ia_anticodon-bd"/>
</dbReference>
<name>E8N2T2_ANATU</name>
<evidence type="ECO:0000256" key="12">
    <source>
        <dbReference type="ARBA" id="ARBA00047398"/>
    </source>
</evidence>
<comment type="cofactor">
    <cofactor evidence="13">
        <name>Zn(2+)</name>
        <dbReference type="ChEBI" id="CHEBI:29105"/>
    </cofactor>
    <text evidence="13">Binds 1 zinc ion per subunit.</text>
</comment>
<organism evidence="15 16">
    <name type="scientific">Anaerolinea thermophila (strain DSM 14523 / JCM 11388 / NBRC 100420 / UNI-1)</name>
    <dbReference type="NCBI Taxonomy" id="926569"/>
    <lineage>
        <taxon>Bacteria</taxon>
        <taxon>Bacillati</taxon>
        <taxon>Chloroflexota</taxon>
        <taxon>Anaerolineae</taxon>
        <taxon>Anaerolineales</taxon>
        <taxon>Anaerolineaceae</taxon>
        <taxon>Anaerolinea</taxon>
    </lineage>
</organism>
<dbReference type="GO" id="GO:0006423">
    <property type="term" value="P:cysteinyl-tRNA aminoacylation"/>
    <property type="evidence" value="ECO:0007669"/>
    <property type="project" value="UniProtKB-UniRule"/>
</dbReference>
<dbReference type="GO" id="GO:0005524">
    <property type="term" value="F:ATP binding"/>
    <property type="evidence" value="ECO:0007669"/>
    <property type="project" value="UniProtKB-UniRule"/>
</dbReference>
<keyword evidence="10 13" id="KW-0648">Protein biosynthesis</keyword>
<comment type="similarity">
    <text evidence="2 13">Belongs to the class-I aminoacyl-tRNA synthetase family.</text>
</comment>
<keyword evidence="4 13" id="KW-0963">Cytoplasm</keyword>
<keyword evidence="11 13" id="KW-0030">Aminoacyl-tRNA synthetase</keyword>
<dbReference type="InterPro" id="IPR032678">
    <property type="entry name" value="tRNA-synt_1_cat_dom"/>
</dbReference>
<dbReference type="EC" id="6.1.1.16" evidence="13"/>
<dbReference type="RefSeq" id="WP_013561423.1">
    <property type="nucleotide sequence ID" value="NC_014960.1"/>
</dbReference>
<dbReference type="FunCoup" id="E8N2T2">
    <property type="interactions" value="346"/>
</dbReference>
<dbReference type="InParanoid" id="E8N2T2"/>
<evidence type="ECO:0000256" key="5">
    <source>
        <dbReference type="ARBA" id="ARBA00022598"/>
    </source>
</evidence>
<evidence type="ECO:0000256" key="2">
    <source>
        <dbReference type="ARBA" id="ARBA00005594"/>
    </source>
</evidence>
<dbReference type="Gene3D" id="1.20.120.1910">
    <property type="entry name" value="Cysteine-tRNA ligase, C-terminal anti-codon recognition domain"/>
    <property type="match status" value="1"/>
</dbReference>
<dbReference type="CDD" id="cd00672">
    <property type="entry name" value="CysRS_core"/>
    <property type="match status" value="1"/>
</dbReference>
<keyword evidence="9 13" id="KW-0067">ATP-binding</keyword>
<dbReference type="GO" id="GO:0005829">
    <property type="term" value="C:cytosol"/>
    <property type="evidence" value="ECO:0007669"/>
    <property type="project" value="TreeGrafter"/>
</dbReference>
<reference evidence="15 16" key="1">
    <citation type="submission" date="2010-12" db="EMBL/GenBank/DDBJ databases">
        <title>Whole genome sequence of Anaerolinea thermophila UNI-1.</title>
        <authorList>
            <person name="Narita-Yamada S."/>
            <person name="Kishi E."/>
            <person name="Watanabe Y."/>
            <person name="Takasaki K."/>
            <person name="Ankai A."/>
            <person name="Oguchi A."/>
            <person name="Fukui S."/>
            <person name="Takahashi M."/>
            <person name="Yashiro I."/>
            <person name="Hosoyama A."/>
            <person name="Sekiguchi Y."/>
            <person name="Hanada S."/>
            <person name="Fujita N."/>
        </authorList>
    </citation>
    <scope>NUCLEOTIDE SEQUENCE [LARGE SCALE GENOMIC DNA]</scope>
    <source>
        <strain evidence="16">DSM 14523 / JCM 11388 / NBRC 100420 / UNI-1</strain>
    </source>
</reference>
<dbReference type="OrthoDB" id="9815130at2"/>
<dbReference type="PANTHER" id="PTHR10890">
    <property type="entry name" value="CYSTEINYL-TRNA SYNTHETASE"/>
    <property type="match status" value="1"/>
</dbReference>
<dbReference type="HAMAP" id="MF_00041">
    <property type="entry name" value="Cys_tRNA_synth"/>
    <property type="match status" value="1"/>
</dbReference>
<feature type="short sequence motif" description="'KMSKS' region" evidence="13">
    <location>
        <begin position="267"/>
        <end position="271"/>
    </location>
</feature>
<gene>
    <name evidence="13 15" type="primary">cysS</name>
    <name evidence="15" type="ordered locus">ANT_30560</name>
</gene>
<dbReference type="HOGENOM" id="CLU_013528_0_1_0"/>
<comment type="catalytic activity">
    <reaction evidence="12 13">
        <text>tRNA(Cys) + L-cysteine + ATP = L-cysteinyl-tRNA(Cys) + AMP + diphosphate</text>
        <dbReference type="Rhea" id="RHEA:17773"/>
        <dbReference type="Rhea" id="RHEA-COMP:9661"/>
        <dbReference type="Rhea" id="RHEA-COMP:9679"/>
        <dbReference type="ChEBI" id="CHEBI:30616"/>
        <dbReference type="ChEBI" id="CHEBI:33019"/>
        <dbReference type="ChEBI" id="CHEBI:35235"/>
        <dbReference type="ChEBI" id="CHEBI:78442"/>
        <dbReference type="ChEBI" id="CHEBI:78517"/>
        <dbReference type="ChEBI" id="CHEBI:456215"/>
        <dbReference type="EC" id="6.1.1.16"/>
    </reaction>
</comment>
<evidence type="ECO:0000259" key="14">
    <source>
        <dbReference type="SMART" id="SM00840"/>
    </source>
</evidence>
<dbReference type="eggNOG" id="COG0215">
    <property type="taxonomic scope" value="Bacteria"/>
</dbReference>
<dbReference type="KEGG" id="atm:ANT_30560"/>
<evidence type="ECO:0000256" key="4">
    <source>
        <dbReference type="ARBA" id="ARBA00022490"/>
    </source>
</evidence>
<dbReference type="Proteomes" id="UP000008922">
    <property type="component" value="Chromosome"/>
</dbReference>
<keyword evidence="6 13" id="KW-0479">Metal-binding</keyword>
<dbReference type="AlphaFoldDB" id="E8N2T2"/>
<evidence type="ECO:0000256" key="8">
    <source>
        <dbReference type="ARBA" id="ARBA00022833"/>
    </source>
</evidence>
<feature type="binding site" evidence="13">
    <location>
        <position position="29"/>
    </location>
    <ligand>
        <name>Zn(2+)</name>
        <dbReference type="ChEBI" id="CHEBI:29105"/>
    </ligand>
</feature>
<dbReference type="STRING" id="926569.ANT_30560"/>
<feature type="binding site" evidence="13">
    <location>
        <position position="270"/>
    </location>
    <ligand>
        <name>ATP</name>
        <dbReference type="ChEBI" id="CHEBI:30616"/>
    </ligand>
</feature>
<proteinExistence type="inferred from homology"/>
<dbReference type="PANTHER" id="PTHR10890:SF3">
    <property type="entry name" value="CYSTEINE--TRNA LIGASE, CYTOPLASMIC"/>
    <property type="match status" value="1"/>
</dbReference>
<keyword evidence="7 13" id="KW-0547">Nucleotide-binding</keyword>
<evidence type="ECO:0000256" key="10">
    <source>
        <dbReference type="ARBA" id="ARBA00022917"/>
    </source>
</evidence>
<dbReference type="Pfam" id="PF09190">
    <property type="entry name" value="DALR_2"/>
    <property type="match status" value="1"/>
</dbReference>
<dbReference type="FunFam" id="3.40.50.620:FF:000009">
    <property type="entry name" value="Cysteine--tRNA ligase"/>
    <property type="match status" value="1"/>
</dbReference>
<dbReference type="InterPro" id="IPR014729">
    <property type="entry name" value="Rossmann-like_a/b/a_fold"/>
</dbReference>
<evidence type="ECO:0000256" key="7">
    <source>
        <dbReference type="ARBA" id="ARBA00022741"/>
    </source>
</evidence>
<comment type="subunit">
    <text evidence="3 13">Monomer.</text>
</comment>
<dbReference type="NCBIfam" id="TIGR00435">
    <property type="entry name" value="cysS"/>
    <property type="match status" value="1"/>
</dbReference>
<dbReference type="EMBL" id="AP012029">
    <property type="protein sequence ID" value="BAJ65082.1"/>
    <property type="molecule type" value="Genomic_DNA"/>
</dbReference>
<keyword evidence="5 13" id="KW-0436">Ligase</keyword>
<keyword evidence="16" id="KW-1185">Reference proteome</keyword>
<evidence type="ECO:0000313" key="15">
    <source>
        <dbReference type="EMBL" id="BAJ65082.1"/>
    </source>
</evidence>
<evidence type="ECO:0000256" key="11">
    <source>
        <dbReference type="ARBA" id="ARBA00023146"/>
    </source>
</evidence>
<comment type="subcellular location">
    <subcellularLocation>
        <location evidence="1 13">Cytoplasm</location>
    </subcellularLocation>
</comment>
<sequence length="468" mass="52877">MALKIYNTLTRKKEPFETLEPGKVRMYVCGPTVYNKAHVGHAMSALVFDIIRRYLEYRGYQVKHAMNYTDVDDKIILRASQLGMDPFALAETYIQEYRKNLEDLNVLPATINPRATQEIDQIIAIIQGLIEKGYAYPAPNGDVYFRVTRDEDYGRLSGRKLDEMQAGARIEVGEQKEHPMDFALWKAAKPGEPAWDSPWGKGRPGWHIECSAMNLHHLGEQIDIHGGGNDLIFPHHENEIAQSESYTGKPFARYWVHNGMLQFGGEKMSKSLGNLVTIEEFLARHDADVLRLMVLNSGYRAPLTFNDDVIEQTERALERLKSALRPALPGAAGISAEAVKALEEQARAARAGFEEAMDDDFNTAGALSHLFELVRAINSARTEGATDEQLRVGQDVLRELAGVLGLRLRMEEEKPQEAAPFIDLLIEVRTELRKQKLWALSDLIRDRLTALGVTLEDTREGTTWRYQK</sequence>
<feature type="binding site" evidence="13">
    <location>
        <position position="235"/>
    </location>
    <ligand>
        <name>Zn(2+)</name>
        <dbReference type="ChEBI" id="CHEBI:29105"/>
    </ligand>
</feature>
<feature type="binding site" evidence="13">
    <location>
        <position position="239"/>
    </location>
    <ligand>
        <name>Zn(2+)</name>
        <dbReference type="ChEBI" id="CHEBI:29105"/>
    </ligand>
</feature>
<dbReference type="SUPFAM" id="SSF47323">
    <property type="entry name" value="Anticodon-binding domain of a subclass of class I aminoacyl-tRNA synthetases"/>
    <property type="match status" value="1"/>
</dbReference>
<evidence type="ECO:0000256" key="13">
    <source>
        <dbReference type="HAMAP-Rule" id="MF_00041"/>
    </source>
</evidence>
<evidence type="ECO:0000256" key="1">
    <source>
        <dbReference type="ARBA" id="ARBA00004496"/>
    </source>
</evidence>
<dbReference type="SMART" id="SM00840">
    <property type="entry name" value="DALR_2"/>
    <property type="match status" value="1"/>
</dbReference>
<dbReference type="InterPro" id="IPR024909">
    <property type="entry name" value="Cys-tRNA/MSH_ligase"/>
</dbReference>
<dbReference type="Pfam" id="PF01406">
    <property type="entry name" value="tRNA-synt_1e"/>
    <property type="match status" value="1"/>
</dbReference>
<dbReference type="InterPro" id="IPR015803">
    <property type="entry name" value="Cys-tRNA-ligase"/>
</dbReference>
<dbReference type="CDD" id="cd07963">
    <property type="entry name" value="Anticodon_Ia_Cys"/>
    <property type="match status" value="1"/>
</dbReference>
<feature type="short sequence motif" description="'HIGH' region" evidence="13">
    <location>
        <begin position="31"/>
        <end position="41"/>
    </location>
</feature>
<dbReference type="PRINTS" id="PR00983">
    <property type="entry name" value="TRNASYNTHCYS"/>
</dbReference>